<dbReference type="PANTHER" id="PTHR42812">
    <property type="entry name" value="BETA-XYLOSIDASE"/>
    <property type="match status" value="1"/>
</dbReference>
<dbReference type="EMBL" id="LKTP01000013">
    <property type="protein sequence ID" value="KRG28867.1"/>
    <property type="molecule type" value="Genomic_DNA"/>
</dbReference>
<evidence type="ECO:0000256" key="6">
    <source>
        <dbReference type="RuleBase" id="RU361187"/>
    </source>
</evidence>
<dbReference type="Gene3D" id="2.60.120.200">
    <property type="match status" value="1"/>
</dbReference>
<evidence type="ECO:0000256" key="1">
    <source>
        <dbReference type="ARBA" id="ARBA00009865"/>
    </source>
</evidence>
<dbReference type="RefSeq" id="WP_057481869.1">
    <property type="nucleotide sequence ID" value="NZ_LKTP01000013.1"/>
</dbReference>
<dbReference type="InterPro" id="IPR051795">
    <property type="entry name" value="Glycosyl_Hydrlase_43"/>
</dbReference>
<evidence type="ECO:0000259" key="7">
    <source>
        <dbReference type="Pfam" id="PF17851"/>
    </source>
</evidence>
<dbReference type="AlphaFoldDB" id="A0A0Q9ZKC3"/>
<dbReference type="Proteomes" id="UP000051643">
    <property type="component" value="Unassembled WGS sequence"/>
</dbReference>
<dbReference type="CDD" id="cd18617">
    <property type="entry name" value="GH43_XynB-like"/>
    <property type="match status" value="1"/>
</dbReference>
<keyword evidence="2 6" id="KW-0378">Hydrolase</keyword>
<dbReference type="InterPro" id="IPR023296">
    <property type="entry name" value="Glyco_hydro_beta-prop_sf"/>
</dbReference>
<dbReference type="PANTHER" id="PTHR42812:SF12">
    <property type="entry name" value="BETA-XYLOSIDASE-RELATED"/>
    <property type="match status" value="1"/>
</dbReference>
<evidence type="ECO:0000313" key="8">
    <source>
        <dbReference type="EMBL" id="KRG28867.1"/>
    </source>
</evidence>
<dbReference type="GO" id="GO:0004553">
    <property type="term" value="F:hydrolase activity, hydrolyzing O-glycosyl compounds"/>
    <property type="evidence" value="ECO:0007669"/>
    <property type="project" value="InterPro"/>
</dbReference>
<evidence type="ECO:0000256" key="4">
    <source>
        <dbReference type="PIRSR" id="PIRSR606710-1"/>
    </source>
</evidence>
<dbReference type="Pfam" id="PF04616">
    <property type="entry name" value="Glyco_hydro_43"/>
    <property type="match status" value="1"/>
</dbReference>
<feature type="active site" description="Proton acceptor" evidence="4">
    <location>
        <position position="34"/>
    </location>
</feature>
<dbReference type="SUPFAM" id="SSF49899">
    <property type="entry name" value="Concanavalin A-like lectins/glucanases"/>
    <property type="match status" value="1"/>
</dbReference>
<comment type="similarity">
    <text evidence="1 6">Belongs to the glycosyl hydrolase 43 family.</text>
</comment>
<reference evidence="8" key="1">
    <citation type="submission" date="2015-10" db="EMBL/GenBank/DDBJ databases">
        <title>Draft genome sequence of Salegentibacter mishustinae KCTC 12263.</title>
        <authorList>
            <person name="Lin W."/>
            <person name="Zheng Q."/>
        </authorList>
    </citation>
    <scope>NUCLEOTIDE SEQUENCE [LARGE SCALE GENOMIC DNA]</scope>
    <source>
        <strain evidence="8">KCTC 12263</strain>
    </source>
</reference>
<dbReference type="Pfam" id="PF17851">
    <property type="entry name" value="GH43_C2"/>
    <property type="match status" value="1"/>
</dbReference>
<evidence type="ECO:0000256" key="2">
    <source>
        <dbReference type="ARBA" id="ARBA00022801"/>
    </source>
</evidence>
<dbReference type="STRING" id="270918.APR42_16610"/>
<dbReference type="Gene3D" id="2.115.10.20">
    <property type="entry name" value="Glycosyl hydrolase domain, family 43"/>
    <property type="match status" value="1"/>
</dbReference>
<comment type="caution">
    <text evidence="8">The sequence shown here is derived from an EMBL/GenBank/DDBJ whole genome shotgun (WGS) entry which is preliminary data.</text>
</comment>
<feature type="domain" description="Beta-xylosidase C-terminal Concanavalin A-like" evidence="7">
    <location>
        <begin position="328"/>
        <end position="505"/>
    </location>
</feature>
<name>A0A0Q9ZKC3_9FLAO</name>
<feature type="active site" description="Proton donor" evidence="4">
    <location>
        <position position="189"/>
    </location>
</feature>
<dbReference type="InterPro" id="IPR013320">
    <property type="entry name" value="ConA-like_dom_sf"/>
</dbReference>
<protein>
    <submittedName>
        <fullName evidence="8">Alpha-N-arabinofuranosidase</fullName>
    </submittedName>
</protein>
<feature type="non-terminal residue" evidence="8">
    <location>
        <position position="510"/>
    </location>
</feature>
<dbReference type="InterPro" id="IPR006710">
    <property type="entry name" value="Glyco_hydro_43"/>
</dbReference>
<organism evidence="8 9">
    <name type="scientific">Salegentibacter mishustinae</name>
    <dbReference type="NCBI Taxonomy" id="270918"/>
    <lineage>
        <taxon>Bacteria</taxon>
        <taxon>Pseudomonadati</taxon>
        <taxon>Bacteroidota</taxon>
        <taxon>Flavobacteriia</taxon>
        <taxon>Flavobacteriales</taxon>
        <taxon>Flavobacteriaceae</taxon>
        <taxon>Salegentibacter</taxon>
    </lineage>
</organism>
<dbReference type="GO" id="GO:0005975">
    <property type="term" value="P:carbohydrate metabolic process"/>
    <property type="evidence" value="ECO:0007669"/>
    <property type="project" value="InterPro"/>
</dbReference>
<evidence type="ECO:0000256" key="5">
    <source>
        <dbReference type="PIRSR" id="PIRSR606710-2"/>
    </source>
</evidence>
<dbReference type="SUPFAM" id="SSF75005">
    <property type="entry name" value="Arabinanase/levansucrase/invertase"/>
    <property type="match status" value="1"/>
</dbReference>
<dbReference type="InterPro" id="IPR041542">
    <property type="entry name" value="GH43_C2"/>
</dbReference>
<gene>
    <name evidence="8" type="ORF">APR42_16610</name>
</gene>
<accession>A0A0Q9ZKC3</accession>
<proteinExistence type="inferred from homology"/>
<feature type="site" description="Important for catalytic activity, responsible for pKa modulation of the active site Glu and correct orientation of both the proton donor and substrate" evidence="5">
    <location>
        <position position="140"/>
    </location>
</feature>
<keyword evidence="3 6" id="KW-0326">Glycosidase</keyword>
<keyword evidence="9" id="KW-1185">Reference proteome</keyword>
<evidence type="ECO:0000256" key="3">
    <source>
        <dbReference type="ARBA" id="ARBA00023295"/>
    </source>
</evidence>
<sequence length="510" mass="57726">MSRLLPFLLYFHFAIVLCNAQGFKNPIIEGFHPDPSVCKVGDDFYLVNSSFAYFPGVPIFHSKDLINWEQIGHCLTRESQLNLQNAGISEGIYAPTLRYHKGVFYMVSTNVSHKGNFLVYTEDPKGEWSEPIWLEQKGIDPSLFFEGGKCYLTVNPDNQIYLSEIDPKTGEQLSEPIPIWSGTGGRYPEAPHIYKKDDWYFLLLSEGGTEYGHTVTIARSRNIEGPYEPNPKNPILTHIGVETQTSPIQGTGHGDFAKAEDGSWWVVFLGFRPQSGNHHMLGRETFLAPVSWNNDNWPVINKSGTVSLDMNVPTLALQPFEDSKEPANFTQKELGHKWNYIRNPIKENYSINAKEGSINLKVSPVSLNDNGSPTLIARRQEHINFNSIVKLNLLDASEKDEAGVTVFMDHQSHYDLFLRQKNNSKQQLVLRYILGELTHEKIITELSNEEVVYLNIEGSNDYYDFSYCLDGENYNFIDKMDVRYLSSETAGGFTGIMLGMFAVSDDNSSI</sequence>
<evidence type="ECO:0000313" key="9">
    <source>
        <dbReference type="Proteomes" id="UP000051643"/>
    </source>
</evidence>